<keyword evidence="2" id="KW-0812">Transmembrane</keyword>
<protein>
    <submittedName>
        <fullName evidence="4">Unannotated protein</fullName>
    </submittedName>
</protein>
<dbReference type="AlphaFoldDB" id="A0A6J6TVT3"/>
<evidence type="ECO:0000256" key="2">
    <source>
        <dbReference type="SAM" id="Phobius"/>
    </source>
</evidence>
<gene>
    <name evidence="4" type="ORF">UFOPK2754_01850</name>
</gene>
<dbReference type="InterPro" id="IPR001322">
    <property type="entry name" value="Lamin_tail_dom"/>
</dbReference>
<sequence>MRFRDKGRFARTVVLGCGAALVAVGVLAPIAPAQAVPGSVFVSEVSPWSSASSPVAADWFELTNTTASPVTITGWKIDDNSNLFSASLALTGITTIAAGESVIFVESASATIATLFRTTWWGSVGASPASLQIGSYTGTGAGLSSSGDAVNIYDASGNLISNVSFGASTAAPTLKSFDNAAAASGAISTLSAVGVNGAFAAATPTVGSTETGSPGVIAGSLPPTTTTAPGATTTTPPATTTTVPGPSYGAWLGSANVSTVDLASTFTSNLSGLDYEGTGSSVPGVIWGVVNGPGTLYRLVFDGSNWIPDTSSDWGAGKALRYPTGLGDADSEGVTFVGDSSSVDGIYVSTERDNGASSTSRLSVLRFDPTAAGTSLTATNEWNLTSDIPATGANLGLEGITWIQDSFLTANGFYDDTKGHLYNPAEYLNHGTGLFFVGVEGSGIVYVYALSPDNTFARVTSFTAGFSPTTVIELQFDRDLNDLWAVCDNSCTGRMNVLRIDPSGHFVVALRFERPVNMPDTNNEGFAIAPATYCVAGMKPVFWSDDNDINTFSLRSGTLPCAVISADPPSQVPEFPLQFVAVGSGLAVIGAWFVLRRRSTRPSRAR</sequence>
<evidence type="ECO:0000256" key="1">
    <source>
        <dbReference type="SAM" id="MobiDB-lite"/>
    </source>
</evidence>
<organism evidence="4">
    <name type="scientific">freshwater metagenome</name>
    <dbReference type="NCBI Taxonomy" id="449393"/>
    <lineage>
        <taxon>unclassified sequences</taxon>
        <taxon>metagenomes</taxon>
        <taxon>ecological metagenomes</taxon>
    </lineage>
</organism>
<dbReference type="Pfam" id="PF00932">
    <property type="entry name" value="LTD"/>
    <property type="match status" value="1"/>
</dbReference>
<dbReference type="PROSITE" id="PS51841">
    <property type="entry name" value="LTD"/>
    <property type="match status" value="1"/>
</dbReference>
<name>A0A6J6TVT3_9ZZZZ</name>
<feature type="domain" description="LTD" evidence="3">
    <location>
        <begin position="28"/>
        <end position="167"/>
    </location>
</feature>
<keyword evidence="2" id="KW-1133">Transmembrane helix</keyword>
<keyword evidence="2" id="KW-0472">Membrane</keyword>
<proteinExistence type="predicted"/>
<evidence type="ECO:0000259" key="3">
    <source>
        <dbReference type="PROSITE" id="PS51841"/>
    </source>
</evidence>
<dbReference type="EMBL" id="CAEZYR010000067">
    <property type="protein sequence ID" value="CAB4751790.1"/>
    <property type="molecule type" value="Genomic_DNA"/>
</dbReference>
<feature type="transmembrane region" description="Helical" evidence="2">
    <location>
        <begin position="575"/>
        <end position="595"/>
    </location>
</feature>
<evidence type="ECO:0000313" key="4">
    <source>
        <dbReference type="EMBL" id="CAB4751790.1"/>
    </source>
</evidence>
<accession>A0A6J6TVT3</accession>
<feature type="compositionally biased region" description="Low complexity" evidence="1">
    <location>
        <begin position="222"/>
        <end position="243"/>
    </location>
</feature>
<feature type="region of interest" description="Disordered" evidence="1">
    <location>
        <begin position="221"/>
        <end position="243"/>
    </location>
</feature>
<reference evidence="4" key="1">
    <citation type="submission" date="2020-05" db="EMBL/GenBank/DDBJ databases">
        <authorList>
            <person name="Chiriac C."/>
            <person name="Salcher M."/>
            <person name="Ghai R."/>
            <person name="Kavagutti S V."/>
        </authorList>
    </citation>
    <scope>NUCLEOTIDE SEQUENCE</scope>
</reference>